<comment type="similarity">
    <text evidence="2">Belongs to the UDPGP type 1 family.</text>
</comment>
<dbReference type="InterPro" id="IPR002618">
    <property type="entry name" value="UDPGP_fam"/>
</dbReference>
<protein>
    <recommendedName>
        <fullName evidence="3">UDP-N-acetylglucosamine diphosphorylase</fullName>
        <ecNumber evidence="3">2.7.7.23</ecNumber>
    </recommendedName>
</protein>
<comment type="caution">
    <text evidence="7">The sequence shown here is derived from an EMBL/GenBank/DDBJ whole genome shotgun (WGS) entry which is preliminary data.</text>
</comment>
<evidence type="ECO:0000256" key="2">
    <source>
        <dbReference type="ARBA" id="ARBA00010401"/>
    </source>
</evidence>
<evidence type="ECO:0000256" key="6">
    <source>
        <dbReference type="ARBA" id="ARBA00048493"/>
    </source>
</evidence>
<dbReference type="Pfam" id="PF01704">
    <property type="entry name" value="UDPGP"/>
    <property type="match status" value="1"/>
</dbReference>
<dbReference type="AlphaFoldDB" id="A0A8H7Q1N2"/>
<evidence type="ECO:0000256" key="3">
    <source>
        <dbReference type="ARBA" id="ARBA00012457"/>
    </source>
</evidence>
<keyword evidence="4" id="KW-0808">Transferase</keyword>
<dbReference type="EC" id="2.7.7.23" evidence="3"/>
<evidence type="ECO:0000313" key="7">
    <source>
        <dbReference type="EMBL" id="KAG2184277.1"/>
    </source>
</evidence>
<comment type="pathway">
    <text evidence="1">Nucleotide-sugar biosynthesis; UDP-N-acetyl-alpha-D-glucosamine biosynthesis; UDP-N-acetyl-alpha-D-glucosamine from N-acetyl-alpha-D-glucosamine 1-phosphate: step 1/1.</text>
</comment>
<dbReference type="InterPro" id="IPR039741">
    <property type="entry name" value="UDP-sugar_pyrophosphorylase"/>
</dbReference>
<evidence type="ECO:0000256" key="1">
    <source>
        <dbReference type="ARBA" id="ARBA00005208"/>
    </source>
</evidence>
<name>A0A8H7Q1N2_9FUNG</name>
<dbReference type="Proteomes" id="UP000612746">
    <property type="component" value="Unassembled WGS sequence"/>
</dbReference>
<dbReference type="EMBL" id="JAEPRA010000006">
    <property type="protein sequence ID" value="KAG2184277.1"/>
    <property type="molecule type" value="Genomic_DNA"/>
</dbReference>
<dbReference type="Gene3D" id="3.90.550.10">
    <property type="entry name" value="Spore Coat Polysaccharide Biosynthesis Protein SpsA, Chain A"/>
    <property type="match status" value="1"/>
</dbReference>
<dbReference type="SUPFAM" id="SSF53448">
    <property type="entry name" value="Nucleotide-diphospho-sugar transferases"/>
    <property type="match status" value="1"/>
</dbReference>
<organism evidence="7 8">
    <name type="scientific">Umbelopsis vinacea</name>
    <dbReference type="NCBI Taxonomy" id="44442"/>
    <lineage>
        <taxon>Eukaryota</taxon>
        <taxon>Fungi</taxon>
        <taxon>Fungi incertae sedis</taxon>
        <taxon>Mucoromycota</taxon>
        <taxon>Mucoromycotina</taxon>
        <taxon>Umbelopsidomycetes</taxon>
        <taxon>Umbelopsidales</taxon>
        <taxon>Umbelopsidaceae</taxon>
        <taxon>Umbelopsis</taxon>
    </lineage>
</organism>
<dbReference type="InterPro" id="IPR029044">
    <property type="entry name" value="Nucleotide-diphossugar_trans"/>
</dbReference>
<proteinExistence type="inferred from homology"/>
<dbReference type="GO" id="GO:0003977">
    <property type="term" value="F:UDP-N-acetylglucosamine diphosphorylase activity"/>
    <property type="evidence" value="ECO:0007669"/>
    <property type="project" value="UniProtKB-EC"/>
</dbReference>
<reference evidence="7" key="1">
    <citation type="submission" date="2020-12" db="EMBL/GenBank/DDBJ databases">
        <title>Metabolic potential, ecology and presence of endohyphal bacteria is reflected in genomic diversity of Mucoromycotina.</title>
        <authorList>
            <person name="Muszewska A."/>
            <person name="Okrasinska A."/>
            <person name="Steczkiewicz K."/>
            <person name="Drgas O."/>
            <person name="Orlowska M."/>
            <person name="Perlinska-Lenart U."/>
            <person name="Aleksandrzak-Piekarczyk T."/>
            <person name="Szatraj K."/>
            <person name="Zielenkiewicz U."/>
            <person name="Pilsyk S."/>
            <person name="Malc E."/>
            <person name="Mieczkowski P."/>
            <person name="Kruszewska J.S."/>
            <person name="Biernat P."/>
            <person name="Pawlowska J."/>
        </authorList>
    </citation>
    <scope>NUCLEOTIDE SEQUENCE</scope>
    <source>
        <strain evidence="7">WA0000051536</strain>
    </source>
</reference>
<dbReference type="CDD" id="cd04193">
    <property type="entry name" value="UDPGlcNAc_PPase"/>
    <property type="match status" value="1"/>
</dbReference>
<dbReference type="FunFam" id="3.90.550.10:FF:000075">
    <property type="entry name" value="Probable UDP-N-acetylglucosamine pyrophosphorylase"/>
    <property type="match status" value="1"/>
</dbReference>
<dbReference type="PANTHER" id="PTHR11952">
    <property type="entry name" value="UDP- GLUCOSE PYROPHOSPHORYLASE"/>
    <property type="match status" value="1"/>
</dbReference>
<accession>A0A8H7Q1N2</accession>
<sequence>MTQTIFTESDVATLRSNFDSAGQGHVFNFWDTLTSEQKQVFYNQLVDLDVGRVNQIYDTAVKGVSASVSAQSSSVEPLPTDVTDSVLTADASKLEEWTTLGLKLIAEGKVAVILMAGGQGTRLGSSAPKGCYDINLPSGKTLFQLQAERILKVQELARARFQVKEKVVVPWYIMTSGPTNAPTLSFFEKNNYFGLDKSNVIFFEQGTLPCLTMDGKILLEEKGKVAIAPDGNGGIYRALHSKGVIASLKERGILYSHCYCVDNCLARVADPVFVGYTASKKSDCGVKVVGKSQPEEPVGVVCLKDKKYGVLEYSEISKELSEMRRPDGTLAFNAANIVNHLFSTAFLERVPDFAHELEYHIAKKKIKHTDLESGEQVSPKAPNGMKMECFVFDVFPYAHNLSVLEVARKEEFSPLKNAPGSGVDCPETSRHDILSQQSRFIQAAGGKISAKDGGESLEIEVSPLVSYAGEGLECVNGKSILSPAVIETLEDLNKIMS</sequence>
<evidence type="ECO:0000256" key="5">
    <source>
        <dbReference type="ARBA" id="ARBA00022695"/>
    </source>
</evidence>
<comment type="catalytic activity">
    <reaction evidence="6">
        <text>N-acetyl-alpha-D-glucosamine 1-phosphate + UTP + H(+) = UDP-N-acetyl-alpha-D-glucosamine + diphosphate</text>
        <dbReference type="Rhea" id="RHEA:13509"/>
        <dbReference type="ChEBI" id="CHEBI:15378"/>
        <dbReference type="ChEBI" id="CHEBI:33019"/>
        <dbReference type="ChEBI" id="CHEBI:46398"/>
        <dbReference type="ChEBI" id="CHEBI:57705"/>
        <dbReference type="ChEBI" id="CHEBI:57776"/>
        <dbReference type="EC" id="2.7.7.23"/>
    </reaction>
</comment>
<dbReference type="GO" id="GO:0006048">
    <property type="term" value="P:UDP-N-acetylglucosamine biosynthetic process"/>
    <property type="evidence" value="ECO:0007669"/>
    <property type="project" value="TreeGrafter"/>
</dbReference>
<evidence type="ECO:0000313" key="8">
    <source>
        <dbReference type="Proteomes" id="UP000612746"/>
    </source>
</evidence>
<keyword evidence="8" id="KW-1185">Reference proteome</keyword>
<dbReference type="OrthoDB" id="532420at2759"/>
<dbReference type="PANTHER" id="PTHR11952:SF2">
    <property type="entry name" value="LD24639P"/>
    <property type="match status" value="1"/>
</dbReference>
<gene>
    <name evidence="7" type="ORF">INT44_009292</name>
</gene>
<evidence type="ECO:0000256" key="4">
    <source>
        <dbReference type="ARBA" id="ARBA00022679"/>
    </source>
</evidence>
<keyword evidence="5" id="KW-0548">Nucleotidyltransferase</keyword>